<evidence type="ECO:0000313" key="2">
    <source>
        <dbReference type="EMBL" id="MBS5146800.1"/>
    </source>
</evidence>
<comment type="caution">
    <text evidence="2">The sequence shown here is derived from an EMBL/GenBank/DDBJ whole genome shotgun (WGS) entry which is preliminary data.</text>
</comment>
<name>A0A943GMR0_9ACTN</name>
<proteinExistence type="predicted"/>
<reference evidence="2" key="1">
    <citation type="submission" date="2021-02" db="EMBL/GenBank/DDBJ databases">
        <title>Infant gut strain persistence is associated with maternal origin, phylogeny, and functional potential including surface adhesion and iron acquisition.</title>
        <authorList>
            <person name="Lou Y.C."/>
        </authorList>
    </citation>
    <scope>NUCLEOTIDE SEQUENCE</scope>
    <source>
        <strain evidence="2">L3_128_245G1_dasL3_128_245G1_concoct_49</strain>
    </source>
</reference>
<dbReference type="Proteomes" id="UP000738879">
    <property type="component" value="Unassembled WGS sequence"/>
</dbReference>
<dbReference type="AlphaFoldDB" id="A0A943GMR0"/>
<keyword evidence="1" id="KW-1133">Transmembrane helix</keyword>
<protein>
    <submittedName>
        <fullName evidence="2">Uncharacterized protein</fullName>
    </submittedName>
</protein>
<accession>A0A943GMR0</accession>
<gene>
    <name evidence="2" type="ORF">KHY67_03755</name>
</gene>
<feature type="transmembrane region" description="Helical" evidence="1">
    <location>
        <begin position="21"/>
        <end position="46"/>
    </location>
</feature>
<keyword evidence="1" id="KW-0812">Transmembrane</keyword>
<dbReference type="EMBL" id="JAGZJA010000003">
    <property type="protein sequence ID" value="MBS5146800.1"/>
    <property type="molecule type" value="Genomic_DNA"/>
</dbReference>
<sequence>MKQVASDDHAVKRGARRHLSPVFLAVAALAIAGVSFTGGFMISGFIEADPLHENPDGTTVVVDDGEPSAPANAAAGSASVIKPEGEWEDSFSWQTGDETYPFSVSNEDFPPEGIGALTPLEKHSSSYPFQINLADAETTDSLPGIAFCMAGDYGGYSYDYELKQVETTEITVLDRNGEKRKAMVNTKLALTGLIGERDDKERLICQNCYLLKDENGEVYLAIPDMEGADNYVLYC</sequence>
<evidence type="ECO:0000256" key="1">
    <source>
        <dbReference type="SAM" id="Phobius"/>
    </source>
</evidence>
<evidence type="ECO:0000313" key="3">
    <source>
        <dbReference type="Proteomes" id="UP000738879"/>
    </source>
</evidence>
<organism evidence="2 3">
    <name type="scientific">Collinsella intestinalis</name>
    <dbReference type="NCBI Taxonomy" id="147207"/>
    <lineage>
        <taxon>Bacteria</taxon>
        <taxon>Bacillati</taxon>
        <taxon>Actinomycetota</taxon>
        <taxon>Coriobacteriia</taxon>
        <taxon>Coriobacteriales</taxon>
        <taxon>Coriobacteriaceae</taxon>
        <taxon>Collinsella</taxon>
    </lineage>
</organism>
<keyword evidence="1" id="KW-0472">Membrane</keyword>